<dbReference type="HOGENOM" id="CLU_1214417_0_0_1"/>
<feature type="coiled-coil region" evidence="1">
    <location>
        <begin position="5"/>
        <end position="144"/>
    </location>
</feature>
<evidence type="ECO:0000256" key="2">
    <source>
        <dbReference type="SAM" id="Phobius"/>
    </source>
</evidence>
<feature type="transmembrane region" description="Helical" evidence="2">
    <location>
        <begin position="200"/>
        <end position="217"/>
    </location>
</feature>
<keyword evidence="2" id="KW-0472">Membrane</keyword>
<dbReference type="Ensembl" id="ENSCSAVT00000003768.1">
    <property type="protein sequence ID" value="ENSCSAVP00000003711.1"/>
    <property type="gene ID" value="ENSCSAVG00000002199.1"/>
</dbReference>
<organism evidence="3 4">
    <name type="scientific">Ciona savignyi</name>
    <name type="common">Pacific transparent sea squirt</name>
    <dbReference type="NCBI Taxonomy" id="51511"/>
    <lineage>
        <taxon>Eukaryota</taxon>
        <taxon>Metazoa</taxon>
        <taxon>Chordata</taxon>
        <taxon>Tunicata</taxon>
        <taxon>Ascidiacea</taxon>
        <taxon>Phlebobranchia</taxon>
        <taxon>Cionidae</taxon>
        <taxon>Ciona</taxon>
    </lineage>
</organism>
<keyword evidence="2" id="KW-1133">Transmembrane helix</keyword>
<dbReference type="AlphaFoldDB" id="H2YEG3"/>
<proteinExistence type="predicted"/>
<accession>H2YEG3</accession>
<evidence type="ECO:0000313" key="4">
    <source>
        <dbReference type="Proteomes" id="UP000007875"/>
    </source>
</evidence>
<reference evidence="3" key="3">
    <citation type="submission" date="2025-09" db="UniProtKB">
        <authorList>
            <consortium name="Ensembl"/>
        </authorList>
    </citation>
    <scope>IDENTIFICATION</scope>
</reference>
<sequence length="228" mass="25831">MRSQLSESEESIGELRRAMGILEEQVSVERSAADGHRHVINELQLQVQRNNDLIESLKRNEEEMTEKLTSSLQQIAEKQDRIVGLESDLNELIKVKESLNVDFEALTASLRVAEREKAVISDELQKLEEARSHNEQLLQQEIARNQTLHEDSMKEQHKWEKVLSTKGDELTEVTSRCNELIRDREEAAQKLEHAASTKKHFIAALAILLALLLYFLLGSGTSPAAVPS</sequence>
<keyword evidence="1" id="KW-0175">Coiled coil</keyword>
<dbReference type="Proteomes" id="UP000007875">
    <property type="component" value="Unassembled WGS sequence"/>
</dbReference>
<keyword evidence="2" id="KW-0812">Transmembrane</keyword>
<evidence type="ECO:0000313" key="3">
    <source>
        <dbReference type="Ensembl" id="ENSCSAVP00000003711.1"/>
    </source>
</evidence>
<name>H2YEG3_CIOSA</name>
<evidence type="ECO:0000256" key="1">
    <source>
        <dbReference type="SAM" id="Coils"/>
    </source>
</evidence>
<reference evidence="3" key="2">
    <citation type="submission" date="2025-08" db="UniProtKB">
        <authorList>
            <consortium name="Ensembl"/>
        </authorList>
    </citation>
    <scope>IDENTIFICATION</scope>
</reference>
<protein>
    <submittedName>
        <fullName evidence="3">Uncharacterized protein</fullName>
    </submittedName>
</protein>
<keyword evidence="4" id="KW-1185">Reference proteome</keyword>
<reference evidence="4" key="1">
    <citation type="submission" date="2003-08" db="EMBL/GenBank/DDBJ databases">
        <authorList>
            <person name="Birren B."/>
            <person name="Nusbaum C."/>
            <person name="Abebe A."/>
            <person name="Abouelleil A."/>
            <person name="Adekoya E."/>
            <person name="Ait-zahra M."/>
            <person name="Allen N."/>
            <person name="Allen T."/>
            <person name="An P."/>
            <person name="Anderson M."/>
            <person name="Anderson S."/>
            <person name="Arachchi H."/>
            <person name="Armbruster J."/>
            <person name="Bachantsang P."/>
            <person name="Baldwin J."/>
            <person name="Barry A."/>
            <person name="Bayul T."/>
            <person name="Blitshsteyn B."/>
            <person name="Bloom T."/>
            <person name="Blye J."/>
            <person name="Boguslavskiy L."/>
            <person name="Borowsky M."/>
            <person name="Boukhgalter B."/>
            <person name="Brunache A."/>
            <person name="Butler J."/>
            <person name="Calixte N."/>
            <person name="Calvo S."/>
            <person name="Camarata J."/>
            <person name="Campo K."/>
            <person name="Chang J."/>
            <person name="Cheshatsang Y."/>
            <person name="Citroen M."/>
            <person name="Collymore A."/>
            <person name="Considine T."/>
            <person name="Cook A."/>
            <person name="Cooke P."/>
            <person name="Corum B."/>
            <person name="Cuomo C."/>
            <person name="David R."/>
            <person name="Dawoe T."/>
            <person name="Degray S."/>
            <person name="Dodge S."/>
            <person name="Dooley K."/>
            <person name="Dorje P."/>
            <person name="Dorjee K."/>
            <person name="Dorris L."/>
            <person name="Duffey N."/>
            <person name="Dupes A."/>
            <person name="Elkins T."/>
            <person name="Engels R."/>
            <person name="Erickson J."/>
            <person name="Farina A."/>
            <person name="Faro S."/>
            <person name="Ferreira P."/>
            <person name="Fischer H."/>
            <person name="Fitzgerald M."/>
            <person name="Foley K."/>
            <person name="Gage D."/>
            <person name="Galagan J."/>
            <person name="Gearin G."/>
            <person name="Gnerre S."/>
            <person name="Gnirke A."/>
            <person name="Goyette A."/>
            <person name="Graham J."/>
            <person name="Grandbois E."/>
            <person name="Gyaltsen K."/>
            <person name="Hafez N."/>
            <person name="Hagopian D."/>
            <person name="Hagos B."/>
            <person name="Hall J."/>
            <person name="Hatcher B."/>
            <person name="Heller A."/>
            <person name="Higgins H."/>
            <person name="Honan T."/>
            <person name="Horn A."/>
            <person name="Houde N."/>
            <person name="Hughes L."/>
            <person name="Hulme W."/>
            <person name="Husby E."/>
            <person name="Iliev I."/>
            <person name="Jaffe D."/>
            <person name="Jones C."/>
            <person name="Kamal M."/>
            <person name="Kamat A."/>
            <person name="Kamvysselis M."/>
            <person name="Karlsson E."/>
            <person name="Kells C."/>
            <person name="Kieu A."/>
            <person name="Kisner P."/>
            <person name="Kodira C."/>
            <person name="Kulbokas E."/>
            <person name="Labutti K."/>
            <person name="Lama D."/>
            <person name="Landers T."/>
            <person name="Leger J."/>
            <person name="Levine S."/>
            <person name="Lewis D."/>
            <person name="Lewis T."/>
            <person name="Lindblad-toh K."/>
            <person name="Liu X."/>
            <person name="Lokyitsang T."/>
            <person name="Lokyitsang Y."/>
            <person name="Lucien O."/>
            <person name="Lui A."/>
            <person name="Ma L.J."/>
            <person name="Mabbitt R."/>
            <person name="Macdonald J."/>
            <person name="Maclean C."/>
            <person name="Major J."/>
            <person name="Manning J."/>
            <person name="Marabella R."/>
            <person name="Maru K."/>
            <person name="Matthews C."/>
            <person name="Mauceli E."/>
            <person name="Mccarthy M."/>
            <person name="Mcdonough S."/>
            <person name="Mcghee T."/>
            <person name="Meldrim J."/>
            <person name="Meneus L."/>
            <person name="Mesirov J."/>
            <person name="Mihalev A."/>
            <person name="Mihova T."/>
            <person name="Mikkelsen T."/>
            <person name="Mlenga V."/>
            <person name="Moru K."/>
            <person name="Mozes J."/>
            <person name="Mulrain L."/>
            <person name="Munson G."/>
            <person name="Naylor J."/>
            <person name="Newes C."/>
            <person name="Nguyen C."/>
            <person name="Nguyen N."/>
            <person name="Nguyen T."/>
            <person name="Nicol R."/>
            <person name="Nielsen C."/>
            <person name="Nizzari M."/>
            <person name="Norbu C."/>
            <person name="Norbu N."/>
            <person name="O'donnell P."/>
            <person name="Okoawo O."/>
            <person name="O'leary S."/>
            <person name="Omotosho B."/>
            <person name="O'neill K."/>
            <person name="Osman S."/>
            <person name="Parker S."/>
            <person name="Perrin D."/>
            <person name="Phunkhang P."/>
            <person name="Piqani B."/>
            <person name="Purcell S."/>
            <person name="Rachupka T."/>
            <person name="Ramasamy U."/>
            <person name="Rameau R."/>
            <person name="Ray V."/>
            <person name="Raymond C."/>
            <person name="Retta R."/>
            <person name="Richardson S."/>
            <person name="Rise C."/>
            <person name="Rodriguez J."/>
            <person name="Rogers J."/>
            <person name="Rogov P."/>
            <person name="Rutman M."/>
            <person name="Schupbach R."/>
            <person name="Seaman C."/>
            <person name="Settipalli S."/>
            <person name="Sharpe T."/>
            <person name="Sheridan J."/>
            <person name="Sherpa N."/>
            <person name="Shi J."/>
            <person name="Smirnov S."/>
            <person name="Smith C."/>
            <person name="Sougnez C."/>
            <person name="Spencer B."/>
            <person name="Stalker J."/>
            <person name="Stange-thomann N."/>
            <person name="Stavropoulos S."/>
            <person name="Stetson K."/>
            <person name="Stone C."/>
            <person name="Stone S."/>
            <person name="Stubbs M."/>
            <person name="Talamas J."/>
            <person name="Tchuinga P."/>
            <person name="Tenzing P."/>
            <person name="Tesfaye S."/>
            <person name="Theodore J."/>
            <person name="Thoulutsang Y."/>
            <person name="Topham K."/>
            <person name="Towey S."/>
            <person name="Tsamla T."/>
            <person name="Tsomo N."/>
            <person name="Vallee D."/>
            <person name="Vassiliev H."/>
            <person name="Venkataraman V."/>
            <person name="Vinson J."/>
            <person name="Vo A."/>
            <person name="Wade C."/>
            <person name="Wang S."/>
            <person name="Wangchuk T."/>
            <person name="Wangdi T."/>
            <person name="Whittaker C."/>
            <person name="Wilkinson J."/>
            <person name="Wu Y."/>
            <person name="Wyman D."/>
            <person name="Yadav S."/>
            <person name="Yang S."/>
            <person name="Yang X."/>
            <person name="Yeager S."/>
            <person name="Yee E."/>
            <person name="Young G."/>
            <person name="Zainoun J."/>
            <person name="Zembeck L."/>
            <person name="Zimmer A."/>
            <person name="Zody M."/>
            <person name="Lander E."/>
        </authorList>
    </citation>
    <scope>NUCLEOTIDE SEQUENCE [LARGE SCALE GENOMIC DNA]</scope>
</reference>
<feature type="coiled-coil region" evidence="1">
    <location>
        <begin position="170"/>
        <end position="197"/>
    </location>
</feature>